<dbReference type="KEGG" id="lbc:LACBIDRAFT_329242"/>
<gene>
    <name evidence="2" type="ORF">LACBIDRAFT_329242</name>
</gene>
<dbReference type="Proteomes" id="UP000001194">
    <property type="component" value="Unassembled WGS sequence"/>
</dbReference>
<feature type="compositionally biased region" description="Polar residues" evidence="1">
    <location>
        <begin position="1"/>
        <end position="25"/>
    </location>
</feature>
<sequence>MPHPSHSQPHSATSPSQTVQPINKNTTAAPAPTAQHAPVLQPPAIQVSPLSSPSRHITIANNVTATPIPAARPPRRAILSMIFPTAAAKLAPKFGLAEFVIVRSLITFTGGHKNPGDAIQTDQAAREATQASPTPLLIRKTTISACDGNRKSSKTEEWRIAGRRRNLKEVVCAEWGQHAPFSTHVWLFGLRGGNDWCQSLGRGLAKSGERQCRARSSKASNVIGGRAFLEWDECPPNALKSTASIAPARDRVEDQISGRVYQGIDERSRQGEDVKEVEAVSEQQKTARWSWEIGGNMVNCGENGNKLKKENVDFDVSRRWL</sequence>
<accession>B0DHH2</accession>
<name>B0DHH2_LACBS</name>
<reference evidence="2 3" key="1">
    <citation type="journal article" date="2008" name="Nature">
        <title>The genome of Laccaria bicolor provides insights into mycorrhizal symbiosis.</title>
        <authorList>
            <person name="Martin F."/>
            <person name="Aerts A."/>
            <person name="Ahren D."/>
            <person name="Brun A."/>
            <person name="Danchin E.G.J."/>
            <person name="Duchaussoy F."/>
            <person name="Gibon J."/>
            <person name="Kohler A."/>
            <person name="Lindquist E."/>
            <person name="Pereda V."/>
            <person name="Salamov A."/>
            <person name="Shapiro H.J."/>
            <person name="Wuyts J."/>
            <person name="Blaudez D."/>
            <person name="Buee M."/>
            <person name="Brokstein P."/>
            <person name="Canbaeck B."/>
            <person name="Cohen D."/>
            <person name="Courty P.E."/>
            <person name="Coutinho P.M."/>
            <person name="Delaruelle C."/>
            <person name="Detter J.C."/>
            <person name="Deveau A."/>
            <person name="DiFazio S."/>
            <person name="Duplessis S."/>
            <person name="Fraissinet-Tachet L."/>
            <person name="Lucic E."/>
            <person name="Frey-Klett P."/>
            <person name="Fourrey C."/>
            <person name="Feussner I."/>
            <person name="Gay G."/>
            <person name="Grimwood J."/>
            <person name="Hoegger P.J."/>
            <person name="Jain P."/>
            <person name="Kilaru S."/>
            <person name="Labbe J."/>
            <person name="Lin Y.C."/>
            <person name="Legue V."/>
            <person name="Le Tacon F."/>
            <person name="Marmeisse R."/>
            <person name="Melayah D."/>
            <person name="Montanini B."/>
            <person name="Muratet M."/>
            <person name="Nehls U."/>
            <person name="Niculita-Hirzel H."/>
            <person name="Oudot-Le Secq M.P."/>
            <person name="Peter M."/>
            <person name="Quesneville H."/>
            <person name="Rajashekar B."/>
            <person name="Reich M."/>
            <person name="Rouhier N."/>
            <person name="Schmutz J."/>
            <person name="Yin T."/>
            <person name="Chalot M."/>
            <person name="Henrissat B."/>
            <person name="Kuees U."/>
            <person name="Lucas S."/>
            <person name="Van de Peer Y."/>
            <person name="Podila G.K."/>
            <person name="Polle A."/>
            <person name="Pukkila P.J."/>
            <person name="Richardson P.M."/>
            <person name="Rouze P."/>
            <person name="Sanders I.R."/>
            <person name="Stajich J.E."/>
            <person name="Tunlid A."/>
            <person name="Tuskan G."/>
            <person name="Grigoriev I.V."/>
        </authorList>
    </citation>
    <scope>NUCLEOTIDE SEQUENCE [LARGE SCALE GENOMIC DNA]</scope>
    <source>
        <strain evidence="3">S238N-H82 / ATCC MYA-4686</strain>
    </source>
</reference>
<proteinExistence type="predicted"/>
<keyword evidence="3" id="KW-1185">Reference proteome</keyword>
<protein>
    <submittedName>
        <fullName evidence="2">Predicted protein</fullName>
    </submittedName>
</protein>
<evidence type="ECO:0000313" key="2">
    <source>
        <dbReference type="EMBL" id="EDR06021.1"/>
    </source>
</evidence>
<dbReference type="AlphaFoldDB" id="B0DHH2"/>
<evidence type="ECO:0000256" key="1">
    <source>
        <dbReference type="SAM" id="MobiDB-lite"/>
    </source>
</evidence>
<dbReference type="InParanoid" id="B0DHH2"/>
<dbReference type="HOGENOM" id="CLU_866175_0_0_1"/>
<evidence type="ECO:0000313" key="3">
    <source>
        <dbReference type="Proteomes" id="UP000001194"/>
    </source>
</evidence>
<organism evidence="3">
    <name type="scientific">Laccaria bicolor (strain S238N-H82 / ATCC MYA-4686)</name>
    <name type="common">Bicoloured deceiver</name>
    <name type="synonym">Laccaria laccata var. bicolor</name>
    <dbReference type="NCBI Taxonomy" id="486041"/>
    <lineage>
        <taxon>Eukaryota</taxon>
        <taxon>Fungi</taxon>
        <taxon>Dikarya</taxon>
        <taxon>Basidiomycota</taxon>
        <taxon>Agaricomycotina</taxon>
        <taxon>Agaricomycetes</taxon>
        <taxon>Agaricomycetidae</taxon>
        <taxon>Agaricales</taxon>
        <taxon>Agaricineae</taxon>
        <taxon>Hydnangiaceae</taxon>
        <taxon>Laccaria</taxon>
    </lineage>
</organism>
<feature type="region of interest" description="Disordered" evidence="1">
    <location>
        <begin position="1"/>
        <end position="34"/>
    </location>
</feature>
<dbReference type="RefSeq" id="XP_001883309.1">
    <property type="nucleotide sequence ID" value="XM_001883274.1"/>
</dbReference>
<dbReference type="EMBL" id="DS547110">
    <property type="protein sequence ID" value="EDR06021.1"/>
    <property type="molecule type" value="Genomic_DNA"/>
</dbReference>
<dbReference type="GeneID" id="6078930"/>